<dbReference type="EMBL" id="CP096983">
    <property type="protein sequence ID" value="URZ13011.1"/>
    <property type="molecule type" value="Genomic_DNA"/>
</dbReference>
<dbReference type="Gene3D" id="3.40.50.1580">
    <property type="entry name" value="Nucleoside phosphorylase domain"/>
    <property type="match status" value="1"/>
</dbReference>
<dbReference type="Proteomes" id="UP000190951">
    <property type="component" value="Chromosome"/>
</dbReference>
<dbReference type="RefSeq" id="WP_077834470.1">
    <property type="nucleotide sequence ID" value="NZ_CP096983.1"/>
</dbReference>
<name>A0A1S8KXB3_9CLOT</name>
<dbReference type="InterPro" id="IPR049539">
    <property type="entry name" value="SPL"/>
</dbReference>
<dbReference type="PANTHER" id="PTHR37822:SF2">
    <property type="entry name" value="SPORE PHOTOPRODUCT LYASE"/>
    <property type="match status" value="1"/>
</dbReference>
<accession>A0A1S8KXB3</accession>
<dbReference type="GO" id="GO:0009116">
    <property type="term" value="P:nucleoside metabolic process"/>
    <property type="evidence" value="ECO:0007669"/>
    <property type="project" value="InterPro"/>
</dbReference>
<dbReference type="KEGG" id="crw:CROST_037610"/>
<gene>
    <name evidence="1" type="ORF">CROST_037610</name>
</gene>
<dbReference type="PANTHER" id="PTHR37822">
    <property type="entry name" value="SPORE PHOTOPRODUCT LYASE-RELATED"/>
    <property type="match status" value="1"/>
</dbReference>
<dbReference type="GO" id="GO:0042601">
    <property type="term" value="C:endospore-forming forespore"/>
    <property type="evidence" value="ECO:0007669"/>
    <property type="project" value="TreeGrafter"/>
</dbReference>
<keyword evidence="2" id="KW-1185">Reference proteome</keyword>
<dbReference type="AlphaFoldDB" id="A0A1S8KXB3"/>
<dbReference type="GO" id="GO:0051539">
    <property type="term" value="F:4 iron, 4 sulfur cluster binding"/>
    <property type="evidence" value="ECO:0007669"/>
    <property type="project" value="TreeGrafter"/>
</dbReference>
<dbReference type="SUPFAM" id="SSF53167">
    <property type="entry name" value="Purine and uridine phosphorylases"/>
    <property type="match status" value="1"/>
</dbReference>
<proteinExistence type="predicted"/>
<dbReference type="STRING" id="84029.CROST_45120"/>
<sequence>MVYFLCSFYKEAEEIILYYNLKKEFSYSSFQIFCNEYIKLIISGIGKINAACAIGYIGRETVKNSEDIIINIGICGGRSRNIGEGILVNKIIDVDTKREFYPDIILKHEFEEGTLQTFTTPVVDGNVKDICDMEGSAFFECASKFFENHQIAIIKVVSDKADGSKVELKCLGELIKKNMSKVNSYIKNYENVFYKEKFLSDVCIRNMEKLVRVLRLTESQKIEIKRAMVAYKIRNNKEFDFSGFLKLEVKIKNDGKKYFSKLINDMWA</sequence>
<dbReference type="GO" id="GO:1904047">
    <property type="term" value="F:S-adenosyl-L-methionine binding"/>
    <property type="evidence" value="ECO:0007669"/>
    <property type="project" value="TreeGrafter"/>
</dbReference>
<organism evidence="1 2">
    <name type="scientific">Clostridium felsineum</name>
    <dbReference type="NCBI Taxonomy" id="36839"/>
    <lineage>
        <taxon>Bacteria</taxon>
        <taxon>Bacillati</taxon>
        <taxon>Bacillota</taxon>
        <taxon>Clostridia</taxon>
        <taxon>Eubacteriales</taxon>
        <taxon>Clostridiaceae</taxon>
        <taxon>Clostridium</taxon>
    </lineage>
</organism>
<dbReference type="InterPro" id="IPR035994">
    <property type="entry name" value="Nucleoside_phosphorylase_sf"/>
</dbReference>
<dbReference type="GO" id="GO:0003913">
    <property type="term" value="F:DNA photolyase activity"/>
    <property type="evidence" value="ECO:0007669"/>
    <property type="project" value="TreeGrafter"/>
</dbReference>
<evidence type="ECO:0000313" key="2">
    <source>
        <dbReference type="Proteomes" id="UP000190951"/>
    </source>
</evidence>
<evidence type="ECO:0000313" key="1">
    <source>
        <dbReference type="EMBL" id="URZ13011.1"/>
    </source>
</evidence>
<protein>
    <submittedName>
        <fullName evidence="1">Uncharacterized protein</fullName>
    </submittedName>
</protein>
<reference evidence="1 2" key="1">
    <citation type="submission" date="2022-04" db="EMBL/GenBank/DDBJ databases">
        <title>Genome sequence of C. roseum typestrain.</title>
        <authorList>
            <person name="Poehlein A."/>
            <person name="Schoch T."/>
            <person name="Duerre P."/>
            <person name="Daniel R."/>
        </authorList>
    </citation>
    <scope>NUCLEOTIDE SEQUENCE [LARGE SCALE GENOMIC DNA]</scope>
    <source>
        <strain evidence="1 2">DSM 7320</strain>
    </source>
</reference>